<evidence type="ECO:0000313" key="3">
    <source>
        <dbReference type="Proteomes" id="UP000197138"/>
    </source>
</evidence>
<gene>
    <name evidence="2" type="ORF">CDL15_Pgr019473</name>
</gene>
<proteinExistence type="predicted"/>
<reference evidence="3" key="1">
    <citation type="journal article" date="2017" name="Plant J.">
        <title>The pomegranate (Punica granatum L.) genome and the genomics of punicalagin biosynthesis.</title>
        <authorList>
            <person name="Qin G."/>
            <person name="Xu C."/>
            <person name="Ming R."/>
            <person name="Tang H."/>
            <person name="Guyot R."/>
            <person name="Kramer E.M."/>
            <person name="Hu Y."/>
            <person name="Yi X."/>
            <person name="Qi Y."/>
            <person name="Xu X."/>
            <person name="Gao Z."/>
            <person name="Pan H."/>
            <person name="Jian J."/>
            <person name="Tian Y."/>
            <person name="Yue Z."/>
            <person name="Xu Y."/>
        </authorList>
    </citation>
    <scope>NUCLEOTIDE SEQUENCE [LARGE SCALE GENOMIC DNA]</scope>
    <source>
        <strain evidence="3">cv. Dabenzi</strain>
    </source>
</reference>
<dbReference type="Proteomes" id="UP000197138">
    <property type="component" value="Unassembled WGS sequence"/>
</dbReference>
<evidence type="ECO:0000313" key="2">
    <source>
        <dbReference type="EMBL" id="OWM63524.1"/>
    </source>
</evidence>
<comment type="caution">
    <text evidence="2">The sequence shown here is derived from an EMBL/GenBank/DDBJ whole genome shotgun (WGS) entry which is preliminary data.</text>
</comment>
<dbReference type="InterPro" id="IPR058594">
    <property type="entry name" value="PB1-like_dom_pln"/>
</dbReference>
<evidence type="ECO:0000259" key="1">
    <source>
        <dbReference type="Pfam" id="PF26130"/>
    </source>
</evidence>
<name>A0A218VSJ8_PUNGR</name>
<protein>
    <recommendedName>
        <fullName evidence="1">PB1-like domain-containing protein</fullName>
    </recommendedName>
</protein>
<dbReference type="AlphaFoldDB" id="A0A218VSJ8"/>
<accession>A0A218VSJ8</accession>
<dbReference type="Pfam" id="PF26130">
    <property type="entry name" value="PB1-like"/>
    <property type="match status" value="1"/>
</dbReference>
<dbReference type="EMBL" id="MTKT01005965">
    <property type="protein sequence ID" value="OWM63524.1"/>
    <property type="molecule type" value="Genomic_DNA"/>
</dbReference>
<sequence>MEDDNHKFVCIPRVYEFEFVLYSLHLWKIVDVYLHHEGNFVGEPKVGYEGGDVDIIRNIDVDTITVVRVCDLLLDVYKTVPTSCHYRDNTFKTFDLAINNFESDLDVRYLISVLQYQTELHLYYEHGQVHDLLELNEKEIRELKKVEAERRK</sequence>
<organism evidence="2 3">
    <name type="scientific">Punica granatum</name>
    <name type="common">Pomegranate</name>
    <dbReference type="NCBI Taxonomy" id="22663"/>
    <lineage>
        <taxon>Eukaryota</taxon>
        <taxon>Viridiplantae</taxon>
        <taxon>Streptophyta</taxon>
        <taxon>Embryophyta</taxon>
        <taxon>Tracheophyta</taxon>
        <taxon>Spermatophyta</taxon>
        <taxon>Magnoliopsida</taxon>
        <taxon>eudicotyledons</taxon>
        <taxon>Gunneridae</taxon>
        <taxon>Pentapetalae</taxon>
        <taxon>rosids</taxon>
        <taxon>malvids</taxon>
        <taxon>Myrtales</taxon>
        <taxon>Lythraceae</taxon>
        <taxon>Punica</taxon>
    </lineage>
</organism>
<feature type="domain" description="PB1-like" evidence="1">
    <location>
        <begin position="30"/>
        <end position="126"/>
    </location>
</feature>